<reference evidence="2 3" key="1">
    <citation type="submission" date="2024-07" db="EMBL/GenBank/DDBJ databases">
        <title>Section-level genome sequencing and comparative genomics of Aspergillus sections Usti and Cavernicolus.</title>
        <authorList>
            <consortium name="Lawrence Berkeley National Laboratory"/>
            <person name="Nybo J.L."/>
            <person name="Vesth T.C."/>
            <person name="Theobald S."/>
            <person name="Frisvad J.C."/>
            <person name="Larsen T.O."/>
            <person name="Kjaerboelling I."/>
            <person name="Rothschild-Mancinelli K."/>
            <person name="Lyhne E.K."/>
            <person name="Kogle M.E."/>
            <person name="Barry K."/>
            <person name="Clum A."/>
            <person name="Na H."/>
            <person name="Ledsgaard L."/>
            <person name="Lin J."/>
            <person name="Lipzen A."/>
            <person name="Kuo A."/>
            <person name="Riley R."/>
            <person name="Mondo S."/>
            <person name="Labutti K."/>
            <person name="Haridas S."/>
            <person name="Pangalinan J."/>
            <person name="Salamov A.A."/>
            <person name="Simmons B.A."/>
            <person name="Magnuson J.K."/>
            <person name="Chen J."/>
            <person name="Drula E."/>
            <person name="Henrissat B."/>
            <person name="Wiebenga A."/>
            <person name="Lubbers R.J."/>
            <person name="Gomes A.C."/>
            <person name="Macurrencykelacurrency M.R."/>
            <person name="Stajich J."/>
            <person name="Grigoriev I.V."/>
            <person name="Mortensen U.H."/>
            <person name="De Vries R.P."/>
            <person name="Baker S.E."/>
            <person name="Andersen M.R."/>
        </authorList>
    </citation>
    <scope>NUCLEOTIDE SEQUENCE [LARGE SCALE GENOMIC DNA]</scope>
    <source>
        <strain evidence="2 3">CBS 449.75</strain>
    </source>
</reference>
<dbReference type="GeneID" id="98145437"/>
<dbReference type="RefSeq" id="XP_070881489.1">
    <property type="nucleotide sequence ID" value="XM_071030365.1"/>
</dbReference>
<accession>A0ABR4LDA6</accession>
<dbReference type="EMBL" id="JBFXLQ010000066">
    <property type="protein sequence ID" value="KAL2862510.1"/>
    <property type="molecule type" value="Genomic_DNA"/>
</dbReference>
<evidence type="ECO:0000313" key="3">
    <source>
        <dbReference type="Proteomes" id="UP001610432"/>
    </source>
</evidence>
<evidence type="ECO:0000256" key="1">
    <source>
        <dbReference type="SAM" id="MobiDB-lite"/>
    </source>
</evidence>
<name>A0ABR4LDA6_9EURO</name>
<keyword evidence="3" id="KW-1185">Reference proteome</keyword>
<dbReference type="Proteomes" id="UP001610432">
    <property type="component" value="Unassembled WGS sequence"/>
</dbReference>
<proteinExistence type="predicted"/>
<comment type="caution">
    <text evidence="2">The sequence shown here is derived from an EMBL/GenBank/DDBJ whole genome shotgun (WGS) entry which is preliminary data.</text>
</comment>
<evidence type="ECO:0000313" key="2">
    <source>
        <dbReference type="EMBL" id="KAL2862510.1"/>
    </source>
</evidence>
<sequence length="154" mass="16746">MHDGQRSSLVEIHSFMLSSVFCRLSWRHSRLWPKLSATSYGGCSSSALGGGVSIFLNPGKSSSSGHRSFIGQRNHAGPMKLLPRRKTESPSSGRPNARCPGSNPLRRTGRREVCSAGAFLCAISRIGADSFFRRRRHATLNTQVSLECFVPGLG</sequence>
<gene>
    <name evidence="2" type="ORF">BJX67DRAFT_366160</name>
</gene>
<feature type="region of interest" description="Disordered" evidence="1">
    <location>
        <begin position="64"/>
        <end position="105"/>
    </location>
</feature>
<organism evidence="2 3">
    <name type="scientific">Aspergillus lucknowensis</name>
    <dbReference type="NCBI Taxonomy" id="176173"/>
    <lineage>
        <taxon>Eukaryota</taxon>
        <taxon>Fungi</taxon>
        <taxon>Dikarya</taxon>
        <taxon>Ascomycota</taxon>
        <taxon>Pezizomycotina</taxon>
        <taxon>Eurotiomycetes</taxon>
        <taxon>Eurotiomycetidae</taxon>
        <taxon>Eurotiales</taxon>
        <taxon>Aspergillaceae</taxon>
        <taxon>Aspergillus</taxon>
        <taxon>Aspergillus subgen. Nidulantes</taxon>
    </lineage>
</organism>
<protein>
    <submittedName>
        <fullName evidence="2">Uncharacterized protein</fullName>
    </submittedName>
</protein>